<dbReference type="Pfam" id="PF13472">
    <property type="entry name" value="Lipase_GDSL_2"/>
    <property type="match status" value="1"/>
</dbReference>
<evidence type="ECO:0000256" key="1">
    <source>
        <dbReference type="ARBA" id="ARBA00008668"/>
    </source>
</evidence>
<dbReference type="SUPFAM" id="SSF49785">
    <property type="entry name" value="Galactose-binding domain-like"/>
    <property type="match status" value="1"/>
</dbReference>
<evidence type="ECO:0000259" key="3">
    <source>
        <dbReference type="Pfam" id="PF13472"/>
    </source>
</evidence>
<dbReference type="InterPro" id="IPR036514">
    <property type="entry name" value="SGNH_hydro_sf"/>
</dbReference>
<dbReference type="SUPFAM" id="SSF52266">
    <property type="entry name" value="SGNH hydrolase"/>
    <property type="match status" value="1"/>
</dbReference>
<keyword evidence="2" id="KW-0378">Hydrolase</keyword>
<dbReference type="RefSeq" id="WP_127352612.1">
    <property type="nucleotide sequence ID" value="NZ_CP034791.1"/>
</dbReference>
<dbReference type="InterPro" id="IPR013830">
    <property type="entry name" value="SGNH_hydro"/>
</dbReference>
<proteinExistence type="inferred from homology"/>
<dbReference type="KEGG" id="ccha:ELD05_12025"/>
<dbReference type="Gene3D" id="2.60.120.430">
    <property type="entry name" value="Galactose-binding lectin"/>
    <property type="match status" value="1"/>
</dbReference>
<keyword evidence="5" id="KW-1185">Reference proteome</keyword>
<evidence type="ECO:0000313" key="5">
    <source>
        <dbReference type="Proteomes" id="UP000282930"/>
    </source>
</evidence>
<dbReference type="PANTHER" id="PTHR43695">
    <property type="entry name" value="PUTATIVE (AFU_ORTHOLOGUE AFUA_2G17250)-RELATED"/>
    <property type="match status" value="1"/>
</dbReference>
<gene>
    <name evidence="4" type="ORF">ELD05_12025</name>
</gene>
<protein>
    <submittedName>
        <fullName evidence="4">Rhamnogalacturonan acetylesterase</fullName>
    </submittedName>
</protein>
<dbReference type="CDD" id="cd01821">
    <property type="entry name" value="Rhamnogalacturan_acetylesterase_like"/>
    <property type="match status" value="1"/>
</dbReference>
<organism evidence="4 5">
    <name type="scientific">Caldicellulosiruptor changbaiensis</name>
    <dbReference type="NCBI Taxonomy" id="1222016"/>
    <lineage>
        <taxon>Bacteria</taxon>
        <taxon>Bacillati</taxon>
        <taxon>Bacillota</taxon>
        <taxon>Bacillota incertae sedis</taxon>
        <taxon>Caldicellulosiruptorales</taxon>
        <taxon>Caldicellulosiruptoraceae</taxon>
        <taxon>Caldicellulosiruptor</taxon>
    </lineage>
</organism>
<reference evidence="4 5" key="1">
    <citation type="submission" date="2018-12" db="EMBL/GenBank/DDBJ databases">
        <title>Genome sequence from the cellulolytic species, Caldicellulosiruptor changbaiensis.</title>
        <authorList>
            <person name="Blumer-Schuette S.E."/>
            <person name="Mendoza C."/>
        </authorList>
    </citation>
    <scope>NUCLEOTIDE SEQUENCE [LARGE SCALE GENOMIC DNA]</scope>
    <source>
        <strain evidence="4 5">CBS-Z</strain>
    </source>
</reference>
<sequence length="340" mass="38989">MILKFNFEPIVKNDFINVSGSTLYNREQGYGFETFKFRVDVPNGNYDIKLALRNFKKDVTSATVMVFPRRLMIKDAQIKRGDIYEEEFTVNVKNEKIIFEIETDGAEVCSIEVKEAQNPIVIYLAGDSTVCDQENLPYAGWGQALGCFFKKGVSISNHAYSGRSSKSFIEEGRLTKILENIKEGDYLFIQFGHNDQKDDKRHTEANTTFKIMLKVYIDEARKRGAVPVLVTPVARRHFDENGKIVGSGLHFDYPKAMRELAEEENVFLIDLLQMSSQLFEKLGVEESKKLFVHAKPGEYPQFPEGVEDNTHFNMYGAYEIAKLVVEGIRKVNLKLKEYLR</sequence>
<dbReference type="Gene3D" id="3.40.50.1110">
    <property type="entry name" value="SGNH hydrolase"/>
    <property type="match status" value="1"/>
</dbReference>
<comment type="similarity">
    <text evidence="1">Belongs to the 'GDSL' lipolytic enzyme family.</text>
</comment>
<dbReference type="AlphaFoldDB" id="A0A3T0D913"/>
<evidence type="ECO:0000313" key="4">
    <source>
        <dbReference type="EMBL" id="AZT91282.1"/>
    </source>
</evidence>
<evidence type="ECO:0000256" key="2">
    <source>
        <dbReference type="ARBA" id="ARBA00022801"/>
    </source>
</evidence>
<dbReference type="InterPro" id="IPR037459">
    <property type="entry name" value="RhgT-like"/>
</dbReference>
<name>A0A3T0D913_9FIRM</name>
<dbReference type="EMBL" id="CP034791">
    <property type="protein sequence ID" value="AZT91282.1"/>
    <property type="molecule type" value="Genomic_DNA"/>
</dbReference>
<accession>A0A3T0D913</accession>
<dbReference type="GO" id="GO:0016787">
    <property type="term" value="F:hydrolase activity"/>
    <property type="evidence" value="ECO:0007669"/>
    <property type="project" value="UniProtKB-KW"/>
</dbReference>
<feature type="domain" description="SGNH hydrolase-type esterase" evidence="3">
    <location>
        <begin position="126"/>
        <end position="279"/>
    </location>
</feature>
<dbReference type="Proteomes" id="UP000282930">
    <property type="component" value="Chromosome"/>
</dbReference>
<dbReference type="PANTHER" id="PTHR43695:SF1">
    <property type="entry name" value="RHAMNOGALACTURONAN ACETYLESTERASE"/>
    <property type="match status" value="1"/>
</dbReference>
<dbReference type="InterPro" id="IPR008979">
    <property type="entry name" value="Galactose-bd-like_sf"/>
</dbReference>